<name>A0ABQ5N376_9CLOT</name>
<evidence type="ECO:0000256" key="2">
    <source>
        <dbReference type="SAM" id="Phobius"/>
    </source>
</evidence>
<feature type="transmembrane region" description="Helical" evidence="2">
    <location>
        <begin position="7"/>
        <end position="27"/>
    </location>
</feature>
<evidence type="ECO:0000259" key="3">
    <source>
        <dbReference type="Pfam" id="PF01471"/>
    </source>
</evidence>
<evidence type="ECO:0000256" key="1">
    <source>
        <dbReference type="SAM" id="MobiDB-lite"/>
    </source>
</evidence>
<gene>
    <name evidence="4" type="ORF">bsdE14_10770</name>
</gene>
<dbReference type="Gene3D" id="1.10.101.10">
    <property type="entry name" value="PGBD-like superfamily/PGBD"/>
    <property type="match status" value="1"/>
</dbReference>
<protein>
    <recommendedName>
        <fullName evidence="3">Peptidoglycan binding-like domain-containing protein</fullName>
    </recommendedName>
</protein>
<keyword evidence="2" id="KW-0472">Membrane</keyword>
<keyword evidence="2" id="KW-0812">Transmembrane</keyword>
<keyword evidence="2" id="KW-1133">Transmembrane helix</keyword>
<sequence length="170" mass="18850">MKIDKKILLIFIIYIIVTVVFSGYKIARGGETYFNYKSVVNKAKEQLNKDKEQNAVETSSNEKDKSNVSTTEASQPTTNTTTSPTTDNTTATQKDEDYSNVKFTRVLAENSKGDDVKKLQYLLKKNKCYNGDITGIFDAATKQALIKFQKDNKLPADGGLGSVTSAKLEQ</sequence>
<dbReference type="SUPFAM" id="SSF47090">
    <property type="entry name" value="PGBD-like"/>
    <property type="match status" value="1"/>
</dbReference>
<keyword evidence="5" id="KW-1185">Reference proteome</keyword>
<feature type="region of interest" description="Disordered" evidence="1">
    <location>
        <begin position="48"/>
        <end position="96"/>
    </location>
</feature>
<dbReference type="InterPro" id="IPR036365">
    <property type="entry name" value="PGBD-like_sf"/>
</dbReference>
<dbReference type="Proteomes" id="UP001208567">
    <property type="component" value="Unassembled WGS sequence"/>
</dbReference>
<proteinExistence type="predicted"/>
<dbReference type="Pfam" id="PF01471">
    <property type="entry name" value="PG_binding_1"/>
    <property type="match status" value="1"/>
</dbReference>
<feature type="domain" description="Peptidoglycan binding-like" evidence="3">
    <location>
        <begin position="113"/>
        <end position="168"/>
    </location>
</feature>
<dbReference type="EMBL" id="BRXR01000001">
    <property type="protein sequence ID" value="GLC29667.1"/>
    <property type="molecule type" value="Genomic_DNA"/>
</dbReference>
<feature type="compositionally biased region" description="Basic and acidic residues" evidence="1">
    <location>
        <begin position="48"/>
        <end position="66"/>
    </location>
</feature>
<dbReference type="InterPro" id="IPR036366">
    <property type="entry name" value="PGBDSf"/>
</dbReference>
<reference evidence="4 5" key="1">
    <citation type="journal article" date="2024" name="Int. J. Syst. Evol. Microbiol.">
        <title>Clostridium omnivorum sp. nov., isolated from anoxic soil under the treatment of reductive soil disinfestation.</title>
        <authorList>
            <person name="Ueki A."/>
            <person name="Tonouchi A."/>
            <person name="Kaku N."/>
            <person name="Honma S."/>
            <person name="Ueki K."/>
        </authorList>
    </citation>
    <scope>NUCLEOTIDE SEQUENCE [LARGE SCALE GENOMIC DNA]</scope>
    <source>
        <strain evidence="4 5">E14</strain>
    </source>
</reference>
<accession>A0ABQ5N376</accession>
<dbReference type="InterPro" id="IPR002477">
    <property type="entry name" value="Peptidoglycan-bd-like"/>
</dbReference>
<feature type="compositionally biased region" description="Low complexity" evidence="1">
    <location>
        <begin position="70"/>
        <end position="92"/>
    </location>
</feature>
<evidence type="ECO:0000313" key="5">
    <source>
        <dbReference type="Proteomes" id="UP001208567"/>
    </source>
</evidence>
<dbReference type="RefSeq" id="WP_264848956.1">
    <property type="nucleotide sequence ID" value="NZ_BRXR01000001.1"/>
</dbReference>
<comment type="caution">
    <text evidence="4">The sequence shown here is derived from an EMBL/GenBank/DDBJ whole genome shotgun (WGS) entry which is preliminary data.</text>
</comment>
<evidence type="ECO:0000313" key="4">
    <source>
        <dbReference type="EMBL" id="GLC29667.1"/>
    </source>
</evidence>
<organism evidence="4 5">
    <name type="scientific">Clostridium omnivorum</name>
    <dbReference type="NCBI Taxonomy" id="1604902"/>
    <lineage>
        <taxon>Bacteria</taxon>
        <taxon>Bacillati</taxon>
        <taxon>Bacillota</taxon>
        <taxon>Clostridia</taxon>
        <taxon>Eubacteriales</taxon>
        <taxon>Clostridiaceae</taxon>
        <taxon>Clostridium</taxon>
    </lineage>
</organism>